<reference evidence="4 5" key="1">
    <citation type="journal article" date="2014" name="BMC Genomics">
        <title>Architecture and functions of a multipartite genome of the methylotrophic bacterium Paracoccus aminophilus JCM 7686, containing primary and secondary chromids.</title>
        <authorList>
            <person name="Dziewit L."/>
            <person name="Czarnecki J."/>
            <person name="Wibberg D."/>
            <person name="Radlinska M."/>
            <person name="Mrozek P."/>
            <person name="Szymczak M."/>
            <person name="Schluter A."/>
            <person name="Puhler A."/>
            <person name="Bartosik D."/>
        </authorList>
    </citation>
    <scope>NUCLEOTIDE SEQUENCE [LARGE SCALE GENOMIC DNA]</scope>
    <source>
        <strain evidence="4">JCM 7686</strain>
    </source>
</reference>
<dbReference type="Pfam" id="PF14247">
    <property type="entry name" value="DUF4344"/>
    <property type="match status" value="2"/>
</dbReference>
<feature type="signal peptide" evidence="2">
    <location>
        <begin position="1"/>
        <end position="38"/>
    </location>
</feature>
<evidence type="ECO:0000256" key="2">
    <source>
        <dbReference type="SAM" id="SignalP"/>
    </source>
</evidence>
<dbReference type="Proteomes" id="UP000015480">
    <property type="component" value="Chromosome"/>
</dbReference>
<keyword evidence="2" id="KW-0732">Signal</keyword>
<dbReference type="PROSITE" id="PS51257">
    <property type="entry name" value="PROKAR_LIPOPROTEIN"/>
    <property type="match status" value="1"/>
</dbReference>
<dbReference type="Pfam" id="PF00581">
    <property type="entry name" value="Rhodanese"/>
    <property type="match status" value="1"/>
</dbReference>
<evidence type="ECO:0000256" key="1">
    <source>
        <dbReference type="SAM" id="MobiDB-lite"/>
    </source>
</evidence>
<keyword evidence="5" id="KW-1185">Reference proteome</keyword>
<feature type="region of interest" description="Disordered" evidence="1">
    <location>
        <begin position="211"/>
        <end position="279"/>
    </location>
</feature>
<protein>
    <recommendedName>
        <fullName evidence="3">Rhodanese domain-containing protein</fullName>
    </recommendedName>
</protein>
<feature type="region of interest" description="Disordered" evidence="1">
    <location>
        <begin position="723"/>
        <end position="758"/>
    </location>
</feature>
<dbReference type="SUPFAM" id="SSF52821">
    <property type="entry name" value="Rhodanese/Cell cycle control phosphatase"/>
    <property type="match status" value="1"/>
</dbReference>
<dbReference type="InterPro" id="IPR025644">
    <property type="entry name" value="DUF4344"/>
</dbReference>
<dbReference type="EMBL" id="CP006650">
    <property type="protein sequence ID" value="AGT08572.1"/>
    <property type="molecule type" value="Genomic_DNA"/>
</dbReference>
<dbReference type="PATRIC" id="fig|1367847.3.peg.1443"/>
<evidence type="ECO:0000313" key="4">
    <source>
        <dbReference type="EMBL" id="AGT08572.1"/>
    </source>
</evidence>
<dbReference type="eggNOG" id="COG0607">
    <property type="taxonomic scope" value="Bacteria"/>
</dbReference>
<feature type="compositionally biased region" description="Low complexity" evidence="1">
    <location>
        <begin position="739"/>
        <end position="756"/>
    </location>
</feature>
<dbReference type="SMART" id="SM00450">
    <property type="entry name" value="RHOD"/>
    <property type="match status" value="1"/>
</dbReference>
<feature type="domain" description="Rhodanese" evidence="3">
    <location>
        <begin position="852"/>
        <end position="913"/>
    </location>
</feature>
<dbReference type="Gene3D" id="3.40.250.10">
    <property type="entry name" value="Rhodanese-like domain"/>
    <property type="match status" value="1"/>
</dbReference>
<dbReference type="HOGENOM" id="CLU_014588_0_0_5"/>
<dbReference type="InterPro" id="IPR001763">
    <property type="entry name" value="Rhodanese-like_dom"/>
</dbReference>
<dbReference type="OrthoDB" id="935695at2"/>
<accession>S5XTT7</accession>
<sequence>MIDKLWAKPPVRAQKRPVFRLSLLAALIGSCWGGMAQAHDLGELGPALSKPPAEGWKITDEKDLVILDNLDGAKTAQTLSYQAGPPPKPLRSSLLIFTIRSDDPNASVAMTMGGADQGETCILEARASKEAELNCISGLSVDQLGWTADAVKLDGKDRLQIVERDGQAVFLVNDLEMGTIKNRPAMNGEMGVLASGRGLFGLSHFSTYVPKEEDSAPAETSASGAGSGSGSSSSDTVPASGPVAATGGDDLLAQSFARTPDRRGWTQASSDGIYMTGNENESGDERLFALNLPEVTAEGRVTELQLGLIAPGSDGESRYASAGLFWENPRNKNSCTVQVTLSGDGVFLCFDEANRANEVGRLKGVAKLDGNDTLAVVEIGTAMAGFLNGAKIAEVVDDPSMGGDFSLIAADRGTFGFHHLTSGPISGTSTPQSPPATAGADDQRRPEFSMGDDLTGPLPRFGYDNDRTIGAYMGISESILMHELGHALIGELELPSTGPEEDAVDIYSALQMVDPLLFPSGDQSLDNMAQYSATYAALSWYYSGKLSEEAGAPDTPWQDEHTADLKRFRNMFCVMYGAAPAKFADLAAKIGLEESTLQRCESEFQKQNRAWTNILAPHTRVSTFDPGGQLPADAPGAPIEVVFEPSKRQIGEFVRQGFGEALRMSNTRLGTVYALPRPLRITYRDCGQLNAWYAPREGEITMCYDIIEHFAVMISDIEMGTHQGYETPAGSGSPAPKTSDGAGASPAGGATKAASGESGGDLRLDALDELADSGVPQTPRLFASPYRGPTPVRNPYADTVTTLDFYKLLKENENLLILDIRASSPVKTLPLADMVPGIGADGSLSDSLQGRVSSFLDELTQGDKSRPIVVFGDGLQDRAAYNAALRIGSAGYKVSWYRGGLEAWTANDLPLSDVK</sequence>
<feature type="compositionally biased region" description="Low complexity" evidence="1">
    <location>
        <begin position="217"/>
        <end position="242"/>
    </location>
</feature>
<dbReference type="PROSITE" id="PS50206">
    <property type="entry name" value="RHODANESE_3"/>
    <property type="match status" value="1"/>
</dbReference>
<evidence type="ECO:0000313" key="5">
    <source>
        <dbReference type="Proteomes" id="UP000015480"/>
    </source>
</evidence>
<organism evidence="4 5">
    <name type="scientific">Paracoccus aminophilus JCM 7686</name>
    <dbReference type="NCBI Taxonomy" id="1367847"/>
    <lineage>
        <taxon>Bacteria</taxon>
        <taxon>Pseudomonadati</taxon>
        <taxon>Pseudomonadota</taxon>
        <taxon>Alphaproteobacteria</taxon>
        <taxon>Rhodobacterales</taxon>
        <taxon>Paracoccaceae</taxon>
        <taxon>Paracoccus</taxon>
    </lineage>
</organism>
<evidence type="ECO:0000259" key="3">
    <source>
        <dbReference type="PROSITE" id="PS50206"/>
    </source>
</evidence>
<proteinExistence type="predicted"/>
<feature type="region of interest" description="Disordered" evidence="1">
    <location>
        <begin position="421"/>
        <end position="456"/>
    </location>
</feature>
<dbReference type="STRING" id="1367847.JCM7686_1471"/>
<dbReference type="AlphaFoldDB" id="S5XTT7"/>
<name>S5XTT7_PARAH</name>
<dbReference type="InterPro" id="IPR036873">
    <property type="entry name" value="Rhodanese-like_dom_sf"/>
</dbReference>
<dbReference type="KEGG" id="pami:JCM7686_1471"/>
<gene>
    <name evidence="4" type="ORF">JCM7686_1471</name>
</gene>
<dbReference type="RefSeq" id="WP_020950210.1">
    <property type="nucleotide sequence ID" value="NC_022041.1"/>
</dbReference>
<feature type="chain" id="PRO_5004544341" description="Rhodanese domain-containing protein" evidence="2">
    <location>
        <begin position="39"/>
        <end position="915"/>
    </location>
</feature>